<dbReference type="Pfam" id="PF00126">
    <property type="entry name" value="HTH_1"/>
    <property type="match status" value="2"/>
</dbReference>
<dbReference type="RefSeq" id="WP_103222868.1">
    <property type="nucleotide sequence ID" value="NZ_PPCN01000005.1"/>
</dbReference>
<evidence type="ECO:0000256" key="2">
    <source>
        <dbReference type="ARBA" id="ARBA00023015"/>
    </source>
</evidence>
<dbReference type="SUPFAM" id="SSF53850">
    <property type="entry name" value="Periplasmic binding protein-like II"/>
    <property type="match status" value="1"/>
</dbReference>
<feature type="domain" description="HTH lysR-type" evidence="5">
    <location>
        <begin position="9"/>
        <end position="66"/>
    </location>
</feature>
<evidence type="ECO:0000313" key="6">
    <source>
        <dbReference type="EMBL" id="POF30898.1"/>
    </source>
</evidence>
<reference evidence="6 7" key="1">
    <citation type="submission" date="2018-01" db="EMBL/GenBank/DDBJ databases">
        <title>Genomic Encyclopedia of Archaeal and Bacterial Type Strains, Phase II (KMG-II): from individual species to whole genera.</title>
        <authorList>
            <person name="Goeker M."/>
        </authorList>
    </citation>
    <scope>NUCLEOTIDE SEQUENCE [LARGE SCALE GENOMIC DNA]</scope>
    <source>
        <strain evidence="6 7">DSM 17023</strain>
    </source>
</reference>
<evidence type="ECO:0000256" key="4">
    <source>
        <dbReference type="ARBA" id="ARBA00023163"/>
    </source>
</evidence>
<sequence>MKKTDAKRLSLKQVRVIDAVARSRGFAEAAAMLNSSQPVVSRTIAAAEKLFGRPIFQRGWSGTEPTAWGEAVIERCANALKLIARAETDLAATGPHPDLAVVLRWHHLDAVAAVTSCGGTTGAAGFLAVSQPAISKSLAAISACTPHPLFLRKREGLEATPHARRLAALRDELRQALGTAGEITRSPAGRLGGRLAVGMLPFSGQALVARTFGGLTGQAPDLRLMAVPGSYHMLAEALRRGEIDCMIGILRRPPPFPDLQERFLYHETYTLVARHDHPCHRRHLTMASLKNEQWIVAPHGTPIRAFFESLFANEGAAPPAQTCEILSFGNAEQVIMNSQAIGLLAYGERQLLDLHPELKKLDIDLPGARVDVGLTVRTQAGETNVLQVFEKTLQDFLK</sequence>
<keyword evidence="3 6" id="KW-0238">DNA-binding</keyword>
<dbReference type="OrthoDB" id="7260751at2"/>
<dbReference type="SUPFAM" id="SSF46785">
    <property type="entry name" value="Winged helix' DNA-binding domain"/>
    <property type="match status" value="2"/>
</dbReference>
<dbReference type="InterPro" id="IPR000847">
    <property type="entry name" value="LysR_HTH_N"/>
</dbReference>
<evidence type="ECO:0000256" key="3">
    <source>
        <dbReference type="ARBA" id="ARBA00023125"/>
    </source>
</evidence>
<keyword evidence="4" id="KW-0804">Transcription</keyword>
<dbReference type="InterPro" id="IPR036390">
    <property type="entry name" value="WH_DNA-bd_sf"/>
</dbReference>
<comment type="caution">
    <text evidence="6">The sequence shown here is derived from an EMBL/GenBank/DDBJ whole genome shotgun (WGS) entry which is preliminary data.</text>
</comment>
<comment type="similarity">
    <text evidence="1">Belongs to the LysR transcriptional regulatory family.</text>
</comment>
<dbReference type="GO" id="GO:0003700">
    <property type="term" value="F:DNA-binding transcription factor activity"/>
    <property type="evidence" value="ECO:0007669"/>
    <property type="project" value="InterPro"/>
</dbReference>
<keyword evidence="7" id="KW-1185">Reference proteome</keyword>
<dbReference type="GO" id="GO:0000976">
    <property type="term" value="F:transcription cis-regulatory region binding"/>
    <property type="evidence" value="ECO:0007669"/>
    <property type="project" value="TreeGrafter"/>
</dbReference>
<feature type="domain" description="HTH lysR-type" evidence="5">
    <location>
        <begin position="103"/>
        <end position="160"/>
    </location>
</feature>
<evidence type="ECO:0000313" key="7">
    <source>
        <dbReference type="Proteomes" id="UP000236959"/>
    </source>
</evidence>
<dbReference type="Pfam" id="PF03466">
    <property type="entry name" value="LysR_substrate"/>
    <property type="match status" value="1"/>
</dbReference>
<dbReference type="Gene3D" id="1.10.10.10">
    <property type="entry name" value="Winged helix-like DNA-binding domain superfamily/Winged helix DNA-binding domain"/>
    <property type="match status" value="2"/>
</dbReference>
<dbReference type="PROSITE" id="PS50931">
    <property type="entry name" value="HTH_LYSR"/>
    <property type="match status" value="2"/>
</dbReference>
<dbReference type="EMBL" id="PPCN01000005">
    <property type="protein sequence ID" value="POF30898.1"/>
    <property type="molecule type" value="Genomic_DNA"/>
</dbReference>
<organism evidence="6 7">
    <name type="scientific">Roseibium marinum</name>
    <dbReference type="NCBI Taxonomy" id="281252"/>
    <lineage>
        <taxon>Bacteria</taxon>
        <taxon>Pseudomonadati</taxon>
        <taxon>Pseudomonadota</taxon>
        <taxon>Alphaproteobacteria</taxon>
        <taxon>Hyphomicrobiales</taxon>
        <taxon>Stappiaceae</taxon>
        <taxon>Roseibium</taxon>
    </lineage>
</organism>
<gene>
    <name evidence="6" type="ORF">CLV41_10576</name>
</gene>
<dbReference type="AlphaFoldDB" id="A0A2S3UT45"/>
<dbReference type="Gene3D" id="3.40.190.10">
    <property type="entry name" value="Periplasmic binding protein-like II"/>
    <property type="match status" value="2"/>
</dbReference>
<dbReference type="InterPro" id="IPR036388">
    <property type="entry name" value="WH-like_DNA-bd_sf"/>
</dbReference>
<name>A0A2S3UT45_9HYPH</name>
<dbReference type="PANTHER" id="PTHR30126:SF98">
    <property type="entry name" value="HTH-TYPE TRANSCRIPTIONAL ACTIVATOR BAUR"/>
    <property type="match status" value="1"/>
</dbReference>
<proteinExistence type="inferred from homology"/>
<dbReference type="Proteomes" id="UP000236959">
    <property type="component" value="Unassembled WGS sequence"/>
</dbReference>
<keyword evidence="2" id="KW-0805">Transcription regulation</keyword>
<dbReference type="InterPro" id="IPR005119">
    <property type="entry name" value="LysR_subst-bd"/>
</dbReference>
<evidence type="ECO:0000259" key="5">
    <source>
        <dbReference type="PROSITE" id="PS50931"/>
    </source>
</evidence>
<evidence type="ECO:0000256" key="1">
    <source>
        <dbReference type="ARBA" id="ARBA00009437"/>
    </source>
</evidence>
<protein>
    <submittedName>
        <fullName evidence="6">DNA-binding transcriptional LysR family regulator</fullName>
    </submittedName>
</protein>
<dbReference type="PANTHER" id="PTHR30126">
    <property type="entry name" value="HTH-TYPE TRANSCRIPTIONAL REGULATOR"/>
    <property type="match status" value="1"/>
</dbReference>
<accession>A0A2S3UT45</accession>